<proteinExistence type="inferred from homology"/>
<comment type="caution">
    <text evidence="6">The sequence shown here is derived from an EMBL/GenBank/DDBJ whole genome shotgun (WGS) entry which is preliminary data.</text>
</comment>
<organism evidence="6 7">
    <name type="scientific">Caballeronia ptereochthonis</name>
    <dbReference type="NCBI Taxonomy" id="1777144"/>
    <lineage>
        <taxon>Bacteria</taxon>
        <taxon>Pseudomonadati</taxon>
        <taxon>Pseudomonadota</taxon>
        <taxon>Betaproteobacteria</taxon>
        <taxon>Burkholderiales</taxon>
        <taxon>Burkholderiaceae</taxon>
        <taxon>Caballeronia</taxon>
    </lineage>
</organism>
<sequence>MEAGARAAVAVEAARRSASALLNATPEEIAFTGSGSAGWGMAFAALGRWHPGDRILVGRQEWGGNLATMYRIAGASGARVDVIPCEEDGSVSVRALEELIDSRVRLIALTWAPANGGLINPAEAIGQVARRHGIPYFIDAGQALGQMNVDVRALNCDVLKGAARKFLRGPRGTALLYVKQAALSRFEPPYVDVLSAPLDGMTAVLRDDARRFETSEMPVALLCGLSNALNEALDIGIARIESRVRALAQSIRGKLAEIPGVVVRDIGSVHSALVSFTVEGIPASTVKTELGSRGINVGAIGVTYTPFDMRARDLTEIVRASVSYLNIPDEVDALVEAVTELTKNRSFH</sequence>
<dbReference type="AlphaFoldDB" id="A0A158E0P0"/>
<accession>A0A158E0P0</accession>
<keyword evidence="6" id="KW-0032">Aminotransferase</keyword>
<gene>
    <name evidence="6" type="ORF">AWB83_06180</name>
</gene>
<dbReference type="Pfam" id="PF00266">
    <property type="entry name" value="Aminotran_5"/>
    <property type="match status" value="1"/>
</dbReference>
<dbReference type="PANTHER" id="PTHR43586">
    <property type="entry name" value="CYSTEINE DESULFURASE"/>
    <property type="match status" value="1"/>
</dbReference>
<dbReference type="InterPro" id="IPR015422">
    <property type="entry name" value="PyrdxlP-dep_Trfase_small"/>
</dbReference>
<evidence type="ECO:0000313" key="7">
    <source>
        <dbReference type="Proteomes" id="UP000054978"/>
    </source>
</evidence>
<comment type="cofactor">
    <cofactor evidence="1 4">
        <name>pyridoxal 5'-phosphate</name>
        <dbReference type="ChEBI" id="CHEBI:597326"/>
    </cofactor>
</comment>
<dbReference type="Proteomes" id="UP000054978">
    <property type="component" value="Unassembled WGS sequence"/>
</dbReference>
<keyword evidence="7" id="KW-1185">Reference proteome</keyword>
<dbReference type="InterPro" id="IPR015424">
    <property type="entry name" value="PyrdxlP-dep_Trfase"/>
</dbReference>
<dbReference type="PROSITE" id="PS00595">
    <property type="entry name" value="AA_TRANSFER_CLASS_5"/>
    <property type="match status" value="1"/>
</dbReference>
<evidence type="ECO:0000259" key="5">
    <source>
        <dbReference type="Pfam" id="PF00266"/>
    </source>
</evidence>
<dbReference type="Gene3D" id="3.40.640.10">
    <property type="entry name" value="Type I PLP-dependent aspartate aminotransferase-like (Major domain)"/>
    <property type="match status" value="1"/>
</dbReference>
<dbReference type="InterPro" id="IPR015421">
    <property type="entry name" value="PyrdxlP-dep_Trfase_major"/>
</dbReference>
<evidence type="ECO:0000256" key="1">
    <source>
        <dbReference type="ARBA" id="ARBA00001933"/>
    </source>
</evidence>
<evidence type="ECO:0000256" key="3">
    <source>
        <dbReference type="RuleBase" id="RU004075"/>
    </source>
</evidence>
<evidence type="ECO:0000256" key="2">
    <source>
        <dbReference type="ARBA" id="ARBA00022898"/>
    </source>
</evidence>
<dbReference type="Gene3D" id="3.90.1150.10">
    <property type="entry name" value="Aspartate Aminotransferase, domain 1"/>
    <property type="match status" value="1"/>
</dbReference>
<dbReference type="STRING" id="1777144.AWB83_06180"/>
<dbReference type="PANTHER" id="PTHR43586:SF24">
    <property type="entry name" value="BLR4730 PROTEIN"/>
    <property type="match status" value="1"/>
</dbReference>
<dbReference type="InterPro" id="IPR000192">
    <property type="entry name" value="Aminotrans_V_dom"/>
</dbReference>
<reference evidence="6" key="1">
    <citation type="submission" date="2016-01" db="EMBL/GenBank/DDBJ databases">
        <authorList>
            <person name="Peeters C."/>
        </authorList>
    </citation>
    <scope>NUCLEOTIDE SEQUENCE [LARGE SCALE GENOMIC DNA]</scope>
    <source>
        <strain evidence="6">LMG 29326</strain>
    </source>
</reference>
<keyword evidence="6" id="KW-0808">Transferase</keyword>
<evidence type="ECO:0000256" key="4">
    <source>
        <dbReference type="RuleBase" id="RU004504"/>
    </source>
</evidence>
<dbReference type="EMBL" id="FCOB02000042">
    <property type="protein sequence ID" value="SAL00016.1"/>
    <property type="molecule type" value="Genomic_DNA"/>
</dbReference>
<evidence type="ECO:0000313" key="6">
    <source>
        <dbReference type="EMBL" id="SAL00016.1"/>
    </source>
</evidence>
<feature type="domain" description="Aminotransferase class V" evidence="5">
    <location>
        <begin position="3"/>
        <end position="334"/>
    </location>
</feature>
<keyword evidence="2" id="KW-0663">Pyridoxal phosphate</keyword>
<protein>
    <submittedName>
        <fullName evidence="6">Aminotransferase</fullName>
    </submittedName>
</protein>
<dbReference type="GO" id="GO:0008483">
    <property type="term" value="F:transaminase activity"/>
    <property type="evidence" value="ECO:0007669"/>
    <property type="project" value="UniProtKB-KW"/>
</dbReference>
<dbReference type="SUPFAM" id="SSF53383">
    <property type="entry name" value="PLP-dependent transferases"/>
    <property type="match status" value="1"/>
</dbReference>
<dbReference type="InterPro" id="IPR020578">
    <property type="entry name" value="Aminotrans_V_PyrdxlP_BS"/>
</dbReference>
<comment type="similarity">
    <text evidence="3">Belongs to the class-V pyridoxal-phosphate-dependent aminotransferase family.</text>
</comment>
<name>A0A158E0P0_9BURK</name>